<evidence type="ECO:0000313" key="2">
    <source>
        <dbReference type="EMBL" id="QDU64734.1"/>
    </source>
</evidence>
<feature type="region of interest" description="Disordered" evidence="1">
    <location>
        <begin position="52"/>
        <end position="89"/>
    </location>
</feature>
<protein>
    <submittedName>
        <fullName evidence="2">Uncharacterized protein</fullName>
    </submittedName>
</protein>
<dbReference type="EMBL" id="CP036279">
    <property type="protein sequence ID" value="QDU64734.1"/>
    <property type="molecule type" value="Genomic_DNA"/>
</dbReference>
<dbReference type="AlphaFoldDB" id="A0A518BCN1"/>
<sequence>MGLVSSHWRVVRRYTESLKNRTPRVVSAFGIFESRPIVPFRVYIKRRRRLDARCREPPPDPTRSPKSPASRRGIRRRAHDRSCPLRFPKGNPPLRLGESLARSSVWRYCGYFCTLRRCRSARLPRKPRLADDRFPSQVGQSPLEAQDSASNWVRSSADEPSGPRSQADLLQYAHCPSRATDFGKGSC</sequence>
<proteinExistence type="predicted"/>
<organism evidence="2 3">
    <name type="scientific">Kolteria novifilia</name>
    <dbReference type="NCBI Taxonomy" id="2527975"/>
    <lineage>
        <taxon>Bacteria</taxon>
        <taxon>Pseudomonadati</taxon>
        <taxon>Planctomycetota</taxon>
        <taxon>Planctomycetia</taxon>
        <taxon>Kolteriales</taxon>
        <taxon>Kolteriaceae</taxon>
        <taxon>Kolteria</taxon>
    </lineage>
</organism>
<evidence type="ECO:0000313" key="3">
    <source>
        <dbReference type="Proteomes" id="UP000317093"/>
    </source>
</evidence>
<accession>A0A518BCN1</accession>
<feature type="region of interest" description="Disordered" evidence="1">
    <location>
        <begin position="130"/>
        <end position="166"/>
    </location>
</feature>
<reference evidence="2 3" key="1">
    <citation type="submission" date="2019-02" db="EMBL/GenBank/DDBJ databases">
        <title>Deep-cultivation of Planctomycetes and their phenomic and genomic characterization uncovers novel biology.</title>
        <authorList>
            <person name="Wiegand S."/>
            <person name="Jogler M."/>
            <person name="Boedeker C."/>
            <person name="Pinto D."/>
            <person name="Vollmers J."/>
            <person name="Rivas-Marin E."/>
            <person name="Kohn T."/>
            <person name="Peeters S.H."/>
            <person name="Heuer A."/>
            <person name="Rast P."/>
            <person name="Oberbeckmann S."/>
            <person name="Bunk B."/>
            <person name="Jeske O."/>
            <person name="Meyerdierks A."/>
            <person name="Storesund J.E."/>
            <person name="Kallscheuer N."/>
            <person name="Luecker S."/>
            <person name="Lage O.M."/>
            <person name="Pohl T."/>
            <person name="Merkel B.J."/>
            <person name="Hornburger P."/>
            <person name="Mueller R.-W."/>
            <person name="Bruemmer F."/>
            <person name="Labrenz M."/>
            <person name="Spormann A.M."/>
            <person name="Op den Camp H."/>
            <person name="Overmann J."/>
            <person name="Amann R."/>
            <person name="Jetten M.S.M."/>
            <person name="Mascher T."/>
            <person name="Medema M.H."/>
            <person name="Devos D.P."/>
            <person name="Kaster A.-K."/>
            <person name="Ovreas L."/>
            <person name="Rohde M."/>
            <person name="Galperin M.Y."/>
            <person name="Jogler C."/>
        </authorList>
    </citation>
    <scope>NUCLEOTIDE SEQUENCE [LARGE SCALE GENOMIC DNA]</scope>
    <source>
        <strain evidence="2 3">Pan216</strain>
    </source>
</reference>
<name>A0A518BCN1_9BACT</name>
<gene>
    <name evidence="2" type="ORF">Pan216_56260</name>
</gene>
<dbReference type="Proteomes" id="UP000317093">
    <property type="component" value="Chromosome"/>
</dbReference>
<evidence type="ECO:0000256" key="1">
    <source>
        <dbReference type="SAM" id="MobiDB-lite"/>
    </source>
</evidence>
<keyword evidence="3" id="KW-1185">Reference proteome</keyword>
<dbReference type="KEGG" id="knv:Pan216_56260"/>